<dbReference type="InParanoid" id="A0A1B7N3S8"/>
<reference evidence="2 3" key="1">
    <citation type="submission" date="2016-06" db="EMBL/GenBank/DDBJ databases">
        <title>Comparative genomics of the ectomycorrhizal sister species Rhizopogon vinicolor and Rhizopogon vesiculosus (Basidiomycota: Boletales) reveals a divergence of the mating type B locus.</title>
        <authorList>
            <consortium name="DOE Joint Genome Institute"/>
            <person name="Mujic A.B."/>
            <person name="Kuo A."/>
            <person name="Tritt A."/>
            <person name="Lipzen A."/>
            <person name="Chen C."/>
            <person name="Johnson J."/>
            <person name="Sharma A."/>
            <person name="Barry K."/>
            <person name="Grigoriev I.V."/>
            <person name="Spatafora J.W."/>
        </authorList>
    </citation>
    <scope>NUCLEOTIDE SEQUENCE [LARGE SCALE GENOMIC DNA]</scope>
    <source>
        <strain evidence="2 3">AM-OR11-026</strain>
    </source>
</reference>
<evidence type="ECO:0000313" key="2">
    <source>
        <dbReference type="EMBL" id="OAX39507.1"/>
    </source>
</evidence>
<dbReference type="EMBL" id="KV448247">
    <property type="protein sequence ID" value="OAX39507.1"/>
    <property type="molecule type" value="Genomic_DNA"/>
</dbReference>
<feature type="region of interest" description="Disordered" evidence="1">
    <location>
        <begin position="1"/>
        <end position="30"/>
    </location>
</feature>
<feature type="region of interest" description="Disordered" evidence="1">
    <location>
        <begin position="65"/>
        <end position="101"/>
    </location>
</feature>
<keyword evidence="3" id="KW-1185">Reference proteome</keyword>
<organism evidence="2 3">
    <name type="scientific">Rhizopogon vinicolor AM-OR11-026</name>
    <dbReference type="NCBI Taxonomy" id="1314800"/>
    <lineage>
        <taxon>Eukaryota</taxon>
        <taxon>Fungi</taxon>
        <taxon>Dikarya</taxon>
        <taxon>Basidiomycota</taxon>
        <taxon>Agaricomycotina</taxon>
        <taxon>Agaricomycetes</taxon>
        <taxon>Agaricomycetidae</taxon>
        <taxon>Boletales</taxon>
        <taxon>Suillineae</taxon>
        <taxon>Rhizopogonaceae</taxon>
        <taxon>Rhizopogon</taxon>
    </lineage>
</organism>
<feature type="region of interest" description="Disordered" evidence="1">
    <location>
        <begin position="146"/>
        <end position="165"/>
    </location>
</feature>
<sequence length="535" mass="58429">MTGANYMGGKRNAARARTRDSASRLQRRHFGQQRLAAALCNTREEREKPQKMTLELALHEISLAPAQRDPKITRSVPSTTQTSTSNNVSSTSTTSLDISKRHKPPSKILRALDFSDPISYRDAIDRILSIPLSEMIGLPLRGKLPHAQDEGSNASHKKPLSVDYDNDSNVQIQETSSDVRSSQIDISSTSVSHLFSMNTDDGHHNEGLYNDHLSKADPQTPSLDTHHHLSWSVEVDDLQGDFVNDSGYADTDAPVTGTPRGSILTPDLLGPQRCISPPSDNFPFSFFSGSQGTDECILNMDTSPPSSSGSFVRSMPLDASPVAMSYCENSPNHDSSWQQSPSRPASLLSSPAPINSLDFLGWDNFKSSSPQCHSSAPGSSGELRSTPQWVYPTEVSASCDGPFQFSYPAIPAIRTELVDADSMSSVNSSREFSSFGGSDIQDPGIPLDILNDPDPWATIGKILNLETVEGCDNDDVYFTCGREGVGYVRPTQLDETAQKWSSKIYPPRSVEGEGEHEPQSTMNDEVCERGLWKTL</sequence>
<evidence type="ECO:0000313" key="3">
    <source>
        <dbReference type="Proteomes" id="UP000092154"/>
    </source>
</evidence>
<dbReference type="OrthoDB" id="3260134at2759"/>
<feature type="region of interest" description="Disordered" evidence="1">
    <location>
        <begin position="506"/>
        <end position="527"/>
    </location>
</feature>
<gene>
    <name evidence="2" type="ORF">K503DRAFT_81269</name>
</gene>
<dbReference type="Proteomes" id="UP000092154">
    <property type="component" value="Unassembled WGS sequence"/>
</dbReference>
<accession>A0A1B7N3S8</accession>
<feature type="compositionally biased region" description="Low complexity" evidence="1">
    <location>
        <begin position="73"/>
        <end position="95"/>
    </location>
</feature>
<proteinExistence type="predicted"/>
<name>A0A1B7N3S8_9AGAM</name>
<evidence type="ECO:0000256" key="1">
    <source>
        <dbReference type="SAM" id="MobiDB-lite"/>
    </source>
</evidence>
<protein>
    <submittedName>
        <fullName evidence="2">Uncharacterized protein</fullName>
    </submittedName>
</protein>
<feature type="compositionally biased region" description="Polar residues" evidence="1">
    <location>
        <begin position="329"/>
        <end position="339"/>
    </location>
</feature>
<dbReference type="AlphaFoldDB" id="A0A1B7N3S8"/>
<feature type="region of interest" description="Disordered" evidence="1">
    <location>
        <begin position="329"/>
        <end position="348"/>
    </location>
</feature>